<reference evidence="5" key="2">
    <citation type="submission" date="2012-11" db="EMBL/GenBank/DDBJ databases">
        <authorList>
            <person name="Kuo A."/>
            <person name="Curtis B.A."/>
            <person name="Tanifuji G."/>
            <person name="Burki F."/>
            <person name="Gruber A."/>
            <person name="Irimia M."/>
            <person name="Maruyama S."/>
            <person name="Arias M.C."/>
            <person name="Ball S.G."/>
            <person name="Gile G.H."/>
            <person name="Hirakawa Y."/>
            <person name="Hopkins J.F."/>
            <person name="Rensing S.A."/>
            <person name="Schmutz J."/>
            <person name="Symeonidi A."/>
            <person name="Elias M."/>
            <person name="Eveleigh R.J."/>
            <person name="Herman E.K."/>
            <person name="Klute M.J."/>
            <person name="Nakayama T."/>
            <person name="Obornik M."/>
            <person name="Reyes-Prieto A."/>
            <person name="Armbrust E.V."/>
            <person name="Aves S.J."/>
            <person name="Beiko R.G."/>
            <person name="Coutinho P."/>
            <person name="Dacks J.B."/>
            <person name="Durnford D.G."/>
            <person name="Fast N.M."/>
            <person name="Green B.R."/>
            <person name="Grisdale C."/>
            <person name="Hempe F."/>
            <person name="Henrissat B."/>
            <person name="Hoppner M.P."/>
            <person name="Ishida K.-I."/>
            <person name="Kim E."/>
            <person name="Koreny L."/>
            <person name="Kroth P.G."/>
            <person name="Liu Y."/>
            <person name="Malik S.-B."/>
            <person name="Maier U.G."/>
            <person name="McRose D."/>
            <person name="Mock T."/>
            <person name="Neilson J.A."/>
            <person name="Onodera N.T."/>
            <person name="Poole A.M."/>
            <person name="Pritham E.J."/>
            <person name="Richards T.A."/>
            <person name="Rocap G."/>
            <person name="Roy S.W."/>
            <person name="Sarai C."/>
            <person name="Schaack S."/>
            <person name="Shirato S."/>
            <person name="Slamovits C.H."/>
            <person name="Spencer D.F."/>
            <person name="Suzuki S."/>
            <person name="Worden A.Z."/>
            <person name="Zauner S."/>
            <person name="Barry K."/>
            <person name="Bell C."/>
            <person name="Bharti A.K."/>
            <person name="Crow J.A."/>
            <person name="Grimwood J."/>
            <person name="Kramer R."/>
            <person name="Lindquist E."/>
            <person name="Lucas S."/>
            <person name="Salamov A."/>
            <person name="McFadden G.I."/>
            <person name="Lane C.E."/>
            <person name="Keeling P.J."/>
            <person name="Gray M.W."/>
            <person name="Grigoriev I.V."/>
            <person name="Archibald J.M."/>
        </authorList>
    </citation>
    <scope>NUCLEOTIDE SEQUENCE</scope>
    <source>
        <strain evidence="5">CCMP2712</strain>
    </source>
</reference>
<dbReference type="Proteomes" id="UP000011087">
    <property type="component" value="Unassembled WGS sequence"/>
</dbReference>
<reference evidence="4" key="3">
    <citation type="submission" date="2015-06" db="UniProtKB">
        <authorList>
            <consortium name="EnsemblProtists"/>
        </authorList>
    </citation>
    <scope>IDENTIFICATION</scope>
</reference>
<dbReference type="RefSeq" id="XP_005839343.1">
    <property type="nucleotide sequence ID" value="XM_005839286.1"/>
</dbReference>
<protein>
    <recommendedName>
        <fullName evidence="2">KATNIP domain-containing protein</fullName>
    </recommendedName>
</protein>
<dbReference type="HOGENOM" id="CLU_003418_2_0_1"/>
<accession>L1JW99</accession>
<dbReference type="KEGG" id="gtt:GUITHDRAFT_42623"/>
<dbReference type="AlphaFoldDB" id="L1JW99"/>
<dbReference type="OrthoDB" id="304622at2759"/>
<sequence>PAGRLLELRILSTWGDDHYVGLSGIEIFDGRGQLLAFQDPTANIRAEPADINCLPGYHSDPRTVDNLLDGVNGTCDDLHQWLAPFKAGEANLIFIDLEETTTVSMVRVWNYNKSRIHAARGARQVELYLDSTMLFMGEIRPAPGNLADAEEHAEILLFTQDPNLLHAIATSMDNQRPSTPGDDQQKMSMEEEQTELRPEASRTAASGRNMSALVTQIAISILDTWGDSCYAGLTGIEIISENGEKIALKDDQIFANPRDLNDIPGSHADPRTKDKLIDGHNVTSDDHHMWLIPFTPGASHLLQFDLLAPTSVAAVRLWNYNKSAEDATRGAKRVLLMLDGRLVSPDCGFVLRKAPGHAMFDFGQTITMEEALTQTRWSLPRSLNESPKSLAQSLARLHPMCDAPCLPRGLTVSFVLAASHGDLYYIGLNGIKLFDELGNEINLQPKQIVAVPGSINELPEVRERGGGDCRTPDKLVDGVNDTWDAQHLWLAPLAKEGTNRIFVLFDAPVTLSMIQIWNYSRTPSRGVSEVHVAVDGL</sequence>
<organism evidence="3">
    <name type="scientific">Guillardia theta (strain CCMP2712)</name>
    <name type="common">Cryptophyte</name>
    <dbReference type="NCBI Taxonomy" id="905079"/>
    <lineage>
        <taxon>Eukaryota</taxon>
        <taxon>Cryptophyceae</taxon>
        <taxon>Pyrenomonadales</taxon>
        <taxon>Geminigeraceae</taxon>
        <taxon>Guillardia</taxon>
    </lineage>
</organism>
<dbReference type="OMA" id="IAENDKC"/>
<dbReference type="GeneID" id="17308901"/>
<dbReference type="PANTHER" id="PTHR21534">
    <property type="entry name" value="KATANIN-INTERACTING PROTEIN"/>
    <property type="match status" value="1"/>
</dbReference>
<dbReference type="PANTHER" id="PTHR21534:SF0">
    <property type="entry name" value="KATANIN-INTERACTING PROTEIN"/>
    <property type="match status" value="1"/>
</dbReference>
<reference evidence="3 5" key="1">
    <citation type="journal article" date="2012" name="Nature">
        <title>Algal genomes reveal evolutionary mosaicism and the fate of nucleomorphs.</title>
        <authorList>
            <consortium name="DOE Joint Genome Institute"/>
            <person name="Curtis B.A."/>
            <person name="Tanifuji G."/>
            <person name="Burki F."/>
            <person name="Gruber A."/>
            <person name="Irimia M."/>
            <person name="Maruyama S."/>
            <person name="Arias M.C."/>
            <person name="Ball S.G."/>
            <person name="Gile G.H."/>
            <person name="Hirakawa Y."/>
            <person name="Hopkins J.F."/>
            <person name="Kuo A."/>
            <person name="Rensing S.A."/>
            <person name="Schmutz J."/>
            <person name="Symeonidi A."/>
            <person name="Elias M."/>
            <person name="Eveleigh R.J."/>
            <person name="Herman E.K."/>
            <person name="Klute M.J."/>
            <person name="Nakayama T."/>
            <person name="Obornik M."/>
            <person name="Reyes-Prieto A."/>
            <person name="Armbrust E.V."/>
            <person name="Aves S.J."/>
            <person name="Beiko R.G."/>
            <person name="Coutinho P."/>
            <person name="Dacks J.B."/>
            <person name="Durnford D.G."/>
            <person name="Fast N.M."/>
            <person name="Green B.R."/>
            <person name="Grisdale C.J."/>
            <person name="Hempel F."/>
            <person name="Henrissat B."/>
            <person name="Hoppner M.P."/>
            <person name="Ishida K."/>
            <person name="Kim E."/>
            <person name="Koreny L."/>
            <person name="Kroth P.G."/>
            <person name="Liu Y."/>
            <person name="Malik S.B."/>
            <person name="Maier U.G."/>
            <person name="McRose D."/>
            <person name="Mock T."/>
            <person name="Neilson J.A."/>
            <person name="Onodera N.T."/>
            <person name="Poole A.M."/>
            <person name="Pritham E.J."/>
            <person name="Richards T.A."/>
            <person name="Rocap G."/>
            <person name="Roy S.W."/>
            <person name="Sarai C."/>
            <person name="Schaack S."/>
            <person name="Shirato S."/>
            <person name="Slamovits C.H."/>
            <person name="Spencer D.F."/>
            <person name="Suzuki S."/>
            <person name="Worden A.Z."/>
            <person name="Zauner S."/>
            <person name="Barry K."/>
            <person name="Bell C."/>
            <person name="Bharti A.K."/>
            <person name="Crow J.A."/>
            <person name="Grimwood J."/>
            <person name="Kramer R."/>
            <person name="Lindquist E."/>
            <person name="Lucas S."/>
            <person name="Salamov A."/>
            <person name="McFadden G.I."/>
            <person name="Lane C.E."/>
            <person name="Keeling P.J."/>
            <person name="Gray M.W."/>
            <person name="Grigoriev I.V."/>
            <person name="Archibald J.M."/>
        </authorList>
    </citation>
    <scope>NUCLEOTIDE SEQUENCE</scope>
    <source>
        <strain evidence="3 5">CCMP2712</strain>
    </source>
</reference>
<gene>
    <name evidence="3" type="ORF">GUITHDRAFT_42623</name>
</gene>
<evidence type="ECO:0000313" key="5">
    <source>
        <dbReference type="Proteomes" id="UP000011087"/>
    </source>
</evidence>
<dbReference type="EnsemblProtists" id="EKX52363">
    <property type="protein sequence ID" value="EKX52363"/>
    <property type="gene ID" value="GUITHDRAFT_42623"/>
</dbReference>
<dbReference type="EMBL" id="JH992973">
    <property type="protein sequence ID" value="EKX52363.1"/>
    <property type="molecule type" value="Genomic_DNA"/>
</dbReference>
<feature type="non-terminal residue" evidence="3">
    <location>
        <position position="1"/>
    </location>
</feature>
<feature type="compositionally biased region" description="Polar residues" evidence="1">
    <location>
        <begin position="172"/>
        <end position="182"/>
    </location>
</feature>
<name>L1JW99_GUITC</name>
<keyword evidence="5" id="KW-1185">Reference proteome</keyword>
<feature type="domain" description="KATNIP" evidence="2">
    <location>
        <begin position="8"/>
        <end position="169"/>
    </location>
</feature>
<dbReference type="Pfam" id="PF14652">
    <property type="entry name" value="DUF4457"/>
    <property type="match status" value="2"/>
</dbReference>
<proteinExistence type="predicted"/>
<evidence type="ECO:0000256" key="1">
    <source>
        <dbReference type="SAM" id="MobiDB-lite"/>
    </source>
</evidence>
<feature type="non-terminal residue" evidence="3">
    <location>
        <position position="537"/>
    </location>
</feature>
<evidence type="ECO:0000259" key="2">
    <source>
        <dbReference type="Pfam" id="PF14652"/>
    </source>
</evidence>
<dbReference type="InterPro" id="IPR027859">
    <property type="entry name" value="KATNIP_dom"/>
</dbReference>
<dbReference type="eggNOG" id="ENOG502QRY1">
    <property type="taxonomic scope" value="Eukaryota"/>
</dbReference>
<dbReference type="STRING" id="905079.L1JW99"/>
<feature type="region of interest" description="Disordered" evidence="1">
    <location>
        <begin position="172"/>
        <end position="207"/>
    </location>
</feature>
<feature type="compositionally biased region" description="Basic and acidic residues" evidence="1">
    <location>
        <begin position="183"/>
        <end position="200"/>
    </location>
</feature>
<evidence type="ECO:0000313" key="3">
    <source>
        <dbReference type="EMBL" id="EKX52363.1"/>
    </source>
</evidence>
<dbReference type="InterPro" id="IPR026704">
    <property type="entry name" value="KATNIP"/>
</dbReference>
<feature type="domain" description="KATNIP" evidence="2">
    <location>
        <begin position="220"/>
        <end position="536"/>
    </location>
</feature>
<dbReference type="PaxDb" id="55529-EKX52363"/>
<evidence type="ECO:0000313" key="4">
    <source>
        <dbReference type="EnsemblProtists" id="EKX52363"/>
    </source>
</evidence>